<sequence length="132" mass="15318">MKYLLDTHVILWIIGSSNLLSKKVKATIENSENKIYVSSVSLWEISLKFRLGKLSLSGMKPSQIPEILSKSNIETINLESADASTYDQLKVMHHIDPFDRMLIWQCIFRKFTLISKDSKMKKYRSHGLKTLW</sequence>
<name>A0A0E2B407_9LEPT</name>
<dbReference type="PANTHER" id="PTHR36173">
    <property type="entry name" value="RIBONUCLEASE VAPC16-RELATED"/>
    <property type="match status" value="1"/>
</dbReference>
<dbReference type="CDD" id="cd09872">
    <property type="entry name" value="PIN_Sll0205-like"/>
    <property type="match status" value="1"/>
</dbReference>
<dbReference type="PANTHER" id="PTHR36173:SF2">
    <property type="entry name" value="RIBONUCLEASE VAPC16"/>
    <property type="match status" value="1"/>
</dbReference>
<dbReference type="InterPro" id="IPR002716">
    <property type="entry name" value="PIN_dom"/>
</dbReference>
<feature type="domain" description="PIN" evidence="1">
    <location>
        <begin position="3"/>
        <end position="123"/>
    </location>
</feature>
<evidence type="ECO:0000259" key="1">
    <source>
        <dbReference type="Pfam" id="PF01850"/>
    </source>
</evidence>
<dbReference type="SUPFAM" id="SSF88723">
    <property type="entry name" value="PIN domain-like"/>
    <property type="match status" value="1"/>
</dbReference>
<organism evidence="2 3">
    <name type="scientific">Leptospira kirschneri str. H1</name>
    <dbReference type="NCBI Taxonomy" id="1049966"/>
    <lineage>
        <taxon>Bacteria</taxon>
        <taxon>Pseudomonadati</taxon>
        <taxon>Spirochaetota</taxon>
        <taxon>Spirochaetia</taxon>
        <taxon>Leptospirales</taxon>
        <taxon>Leptospiraceae</taxon>
        <taxon>Leptospira</taxon>
    </lineage>
</organism>
<evidence type="ECO:0000313" key="2">
    <source>
        <dbReference type="EMBL" id="EKO15537.1"/>
    </source>
</evidence>
<reference evidence="2 3" key="1">
    <citation type="submission" date="2012-10" db="EMBL/GenBank/DDBJ databases">
        <authorList>
            <person name="Harkins D.M."/>
            <person name="Durkin A.S."/>
            <person name="Brinkac L.M."/>
            <person name="Selengut J.D."/>
            <person name="Sanka R."/>
            <person name="DePew J."/>
            <person name="Purushe J."/>
            <person name="Peacock S.J."/>
            <person name="Thaipadungpanit J."/>
            <person name="Wuthiekanun V.W."/>
            <person name="Day N.P."/>
            <person name="Vinetz J.M."/>
            <person name="Sutton G.G."/>
            <person name="Nelson W.C."/>
            <person name="Fouts D.E."/>
        </authorList>
    </citation>
    <scope>NUCLEOTIDE SEQUENCE [LARGE SCALE GENOMIC DNA]</scope>
    <source>
        <strain evidence="2 3">H1</strain>
    </source>
</reference>
<dbReference type="RefSeq" id="WP_004765557.1">
    <property type="nucleotide sequence ID" value="NZ_AHMY02000041.1"/>
</dbReference>
<evidence type="ECO:0000313" key="3">
    <source>
        <dbReference type="Proteomes" id="UP000006253"/>
    </source>
</evidence>
<dbReference type="EMBL" id="AHMY02000041">
    <property type="protein sequence ID" value="EKO15537.1"/>
    <property type="molecule type" value="Genomic_DNA"/>
</dbReference>
<comment type="caution">
    <text evidence="2">The sequence shown here is derived from an EMBL/GenBank/DDBJ whole genome shotgun (WGS) entry which is preliminary data.</text>
</comment>
<dbReference type="Proteomes" id="UP000006253">
    <property type="component" value="Unassembled WGS sequence"/>
</dbReference>
<dbReference type="InterPro" id="IPR029060">
    <property type="entry name" value="PIN-like_dom_sf"/>
</dbReference>
<dbReference type="InterPro" id="IPR041705">
    <property type="entry name" value="PIN_Sll0205"/>
</dbReference>
<gene>
    <name evidence="2" type="ORF">LEP1GSC081_4189</name>
</gene>
<dbReference type="Pfam" id="PF01850">
    <property type="entry name" value="PIN"/>
    <property type="match status" value="1"/>
</dbReference>
<dbReference type="InterPro" id="IPR052919">
    <property type="entry name" value="TA_system_RNase"/>
</dbReference>
<accession>A0A0E2B407</accession>
<dbReference type="AlphaFoldDB" id="A0A0E2B407"/>
<protein>
    <submittedName>
        <fullName evidence="2">PIN domain protein</fullName>
    </submittedName>
</protein>
<proteinExistence type="predicted"/>
<dbReference type="Gene3D" id="3.40.50.1010">
    <property type="entry name" value="5'-nuclease"/>
    <property type="match status" value="1"/>
</dbReference>